<proteinExistence type="predicted"/>
<evidence type="ECO:0000256" key="1">
    <source>
        <dbReference type="SAM" id="MobiDB-lite"/>
    </source>
</evidence>
<name>F3NDT6_9ACTN</name>
<feature type="region of interest" description="Disordered" evidence="1">
    <location>
        <begin position="1"/>
        <end position="51"/>
    </location>
</feature>
<dbReference type="AlphaFoldDB" id="F3NDT6"/>
<protein>
    <submittedName>
        <fullName evidence="2">Uncharacterized protein</fullName>
    </submittedName>
</protein>
<feature type="compositionally biased region" description="Low complexity" evidence="1">
    <location>
        <begin position="29"/>
        <end position="38"/>
    </location>
</feature>
<dbReference type="STRING" id="996637.SGM_1300"/>
<accession>F3NDT6</accession>
<comment type="caution">
    <text evidence="2">The sequence shown here is derived from an EMBL/GenBank/DDBJ whole genome shotgun (WGS) entry which is preliminary data.</text>
</comment>
<reference evidence="2 3" key="1">
    <citation type="journal article" date="2011" name="J. Bacteriol.">
        <title>Draft genome sequence of the marine bacterium Streptomyces griseoaurantiacus M045, which produces novel manumycin-type antibiotics with a pABA core component.</title>
        <authorList>
            <person name="Li F."/>
            <person name="Jiang P."/>
            <person name="Zheng H."/>
            <person name="Wang S."/>
            <person name="Zhao G."/>
            <person name="Qin S."/>
            <person name="Liu Z."/>
        </authorList>
    </citation>
    <scope>NUCLEOTIDE SEQUENCE [LARGE SCALE GENOMIC DNA]</scope>
    <source>
        <strain evidence="2 3">M045</strain>
    </source>
</reference>
<organism evidence="2 3">
    <name type="scientific">Streptomyces griseoaurantiacus M045</name>
    <dbReference type="NCBI Taxonomy" id="996637"/>
    <lineage>
        <taxon>Bacteria</taxon>
        <taxon>Bacillati</taxon>
        <taxon>Actinomycetota</taxon>
        <taxon>Actinomycetes</taxon>
        <taxon>Kitasatosporales</taxon>
        <taxon>Streptomycetaceae</taxon>
        <taxon>Streptomyces</taxon>
        <taxon>Streptomyces aurantiacus group</taxon>
    </lineage>
</organism>
<evidence type="ECO:0000313" key="2">
    <source>
        <dbReference type="EMBL" id="EGG48364.1"/>
    </source>
</evidence>
<dbReference type="Proteomes" id="UP000003022">
    <property type="component" value="Unassembled WGS sequence"/>
</dbReference>
<sequence length="51" mass="5307">MRGGHGRLLGVRRRGTSSGCGYGPRGPMRSPAGRAAAGHGRRYRASPASRS</sequence>
<evidence type="ECO:0000313" key="3">
    <source>
        <dbReference type="Proteomes" id="UP000003022"/>
    </source>
</evidence>
<dbReference type="EMBL" id="AEYX01000024">
    <property type="protein sequence ID" value="EGG48364.1"/>
    <property type="molecule type" value="Genomic_DNA"/>
</dbReference>
<gene>
    <name evidence="2" type="ORF">SGM_1300</name>
</gene>
<keyword evidence="3" id="KW-1185">Reference proteome</keyword>